<sequence>MKKIVLILSLFYFISCDTVVYKEAIPKSKKDYPFFPLNYDGTYVSSKTRKDTLFIGAKDFYFKLAPTVDGKENTFSRKGRVGKQLKVKLYGKGAFVNSKQYNSSNYWNTRFITLKGNKLYVFKLPNNTDVKSLIYDYNYDNKTKKYIINPSMSELDALINNNIFKLSRVFEKINSTSYKPKLTNSNSQNIKYKAGCIYGDCKGGYGIYKYSNGDSYKGYFKNSKRHGFGDYLWGNIHYSGNWENGNRSGYGNFYKQEINTLYVGEWKNNLISGYGFRINSNLSVDRGLWQSGKIVSRYSYSDSGKRIGCVRGNCNNGYGKYVLTSNSYYEGFFINGKRLLGEYSYKNGDKYKGEFNSSGKREGTGFYTYSNGNVYKGQWLNDKKHGLGIFKYKNGKTYYENYNNGVRVSSKEQKIN</sequence>
<evidence type="ECO:0000256" key="1">
    <source>
        <dbReference type="ARBA" id="ARBA00022737"/>
    </source>
</evidence>
<reference evidence="2 3" key="1">
    <citation type="journal article" date="2014" name="Genome Announc.">
        <title>Draft Genome Sequence of the Carrageenan-Degrading Bacterium Cellulophaga sp. Strain KL-A, Isolated from Decaying Marine Algae.</title>
        <authorList>
            <person name="Shan D."/>
            <person name="Ying J."/>
            <person name="Li X."/>
            <person name="Gao Z."/>
            <person name="Wei G."/>
            <person name="Shao Z."/>
        </authorList>
    </citation>
    <scope>NUCLEOTIDE SEQUENCE [LARGE SCALE GENOMIC DNA]</scope>
    <source>
        <strain evidence="2 3">KL-A</strain>
    </source>
</reference>
<organism evidence="2 3">
    <name type="scientific">Cellulophaga geojensis KL-A</name>
    <dbReference type="NCBI Taxonomy" id="1328323"/>
    <lineage>
        <taxon>Bacteria</taxon>
        <taxon>Pseudomonadati</taxon>
        <taxon>Bacteroidota</taxon>
        <taxon>Flavobacteriia</taxon>
        <taxon>Flavobacteriales</taxon>
        <taxon>Flavobacteriaceae</taxon>
        <taxon>Cellulophaga</taxon>
    </lineage>
</organism>
<dbReference type="PANTHER" id="PTHR23084">
    <property type="entry name" value="PHOSPHATIDYLINOSITOL-4-PHOSPHATE 5-KINASE RELATED"/>
    <property type="match status" value="1"/>
</dbReference>
<dbReference type="PANTHER" id="PTHR23084:SF263">
    <property type="entry name" value="MORN REPEAT-CONTAINING PROTEIN 1"/>
    <property type="match status" value="1"/>
</dbReference>
<dbReference type="SMART" id="SM00698">
    <property type="entry name" value="MORN"/>
    <property type="match status" value="5"/>
</dbReference>
<keyword evidence="1" id="KW-0677">Repeat</keyword>
<dbReference type="RefSeq" id="WP_013619653.1">
    <property type="nucleotide sequence ID" value="NZ_ARZX01000045.1"/>
</dbReference>
<proteinExistence type="predicted"/>
<dbReference type="InterPro" id="IPR003409">
    <property type="entry name" value="MORN"/>
</dbReference>
<dbReference type="Gene3D" id="2.20.110.10">
    <property type="entry name" value="Histone H3 K4-specific methyltransferase SET7/9 N-terminal domain"/>
    <property type="match status" value="3"/>
</dbReference>
<protein>
    <submittedName>
        <fullName evidence="2">MORN repeat-containing protein</fullName>
    </submittedName>
</protein>
<comment type="caution">
    <text evidence="2">The sequence shown here is derived from an EMBL/GenBank/DDBJ whole genome shotgun (WGS) entry which is preliminary data.</text>
</comment>
<name>A0ABP3B2E4_9FLAO</name>
<gene>
    <name evidence="2" type="ORF">KLA_17042</name>
</gene>
<evidence type="ECO:0000313" key="3">
    <source>
        <dbReference type="Proteomes" id="UP000019275"/>
    </source>
</evidence>
<dbReference type="Proteomes" id="UP000019275">
    <property type="component" value="Unassembled WGS sequence"/>
</dbReference>
<dbReference type="SUPFAM" id="SSF82185">
    <property type="entry name" value="Histone H3 K4-specific methyltransferase SET7/9 N-terminal domain"/>
    <property type="match status" value="2"/>
</dbReference>
<dbReference type="Pfam" id="PF02493">
    <property type="entry name" value="MORN"/>
    <property type="match status" value="6"/>
</dbReference>
<keyword evidence="3" id="KW-1185">Reference proteome</keyword>
<accession>A0ABP3B2E4</accession>
<dbReference type="EMBL" id="ARZX01000045">
    <property type="protein sequence ID" value="EWH10009.1"/>
    <property type="molecule type" value="Genomic_DNA"/>
</dbReference>
<evidence type="ECO:0000313" key="2">
    <source>
        <dbReference type="EMBL" id="EWH10009.1"/>
    </source>
</evidence>